<protein>
    <recommendedName>
        <fullName evidence="13">Phosphatidylinositol-4-phosphate 3-kinase</fullName>
    </recommendedName>
</protein>
<evidence type="ECO:0000259" key="9">
    <source>
        <dbReference type="PROSITE" id="PS51546"/>
    </source>
</evidence>
<feature type="region of interest" description="Disordered" evidence="4">
    <location>
        <begin position="737"/>
        <end position="763"/>
    </location>
</feature>
<dbReference type="GO" id="GO:0048015">
    <property type="term" value="P:phosphatidylinositol-mediated signaling"/>
    <property type="evidence" value="ECO:0007669"/>
    <property type="project" value="TreeGrafter"/>
</dbReference>
<comment type="caution">
    <text evidence="11">The sequence shown here is derived from an EMBL/GenBank/DDBJ whole genome shotgun (WGS) entry which is preliminary data.</text>
</comment>
<dbReference type="PROSITE" id="PS51546">
    <property type="entry name" value="PI3K_RBD"/>
    <property type="match status" value="1"/>
</dbReference>
<dbReference type="SMART" id="SM00145">
    <property type="entry name" value="PI3Ka"/>
    <property type="match status" value="1"/>
</dbReference>
<keyword evidence="2" id="KW-0418">Kinase</keyword>
<evidence type="ECO:0008006" key="13">
    <source>
        <dbReference type="Google" id="ProtNLM"/>
    </source>
</evidence>
<dbReference type="InterPro" id="IPR001263">
    <property type="entry name" value="PI3K_accessory_dom"/>
</dbReference>
<dbReference type="GO" id="GO:0016477">
    <property type="term" value="P:cell migration"/>
    <property type="evidence" value="ECO:0007669"/>
    <property type="project" value="TreeGrafter"/>
</dbReference>
<dbReference type="SUPFAM" id="SSF56112">
    <property type="entry name" value="Protein kinase-like (PK-like)"/>
    <property type="match status" value="1"/>
</dbReference>
<dbReference type="Pfam" id="PF00454">
    <property type="entry name" value="PI3_PI4_kinase"/>
    <property type="match status" value="1"/>
</dbReference>
<dbReference type="Pfam" id="PF00792">
    <property type="entry name" value="PI3K_C2"/>
    <property type="match status" value="1"/>
</dbReference>
<dbReference type="InterPro" id="IPR042236">
    <property type="entry name" value="PI3K_accessory_sf"/>
</dbReference>
<dbReference type="SUPFAM" id="SSF48371">
    <property type="entry name" value="ARM repeat"/>
    <property type="match status" value="1"/>
</dbReference>
<dbReference type="Gene3D" id="2.60.40.150">
    <property type="entry name" value="C2 domain"/>
    <property type="match status" value="2"/>
</dbReference>
<feature type="domain" description="Ig-like" evidence="7">
    <location>
        <begin position="1027"/>
        <end position="1072"/>
    </location>
</feature>
<dbReference type="SUPFAM" id="SSF49562">
    <property type="entry name" value="C2 domain (Calcium/lipid-binding domain, CaLB)"/>
    <property type="match status" value="2"/>
</dbReference>
<comment type="similarity">
    <text evidence="3">Belongs to the PI3/PI4-kinase family.</text>
</comment>
<keyword evidence="1" id="KW-0808">Transferase</keyword>
<evidence type="ECO:0000259" key="8">
    <source>
        <dbReference type="PROSITE" id="PS51545"/>
    </source>
</evidence>
<sequence>MSSISRPKPAVTADLITFDNEITSCGNNLSEIQKLFDPLIAGSSGCPYPPLPKNTFHLIHQEQPPKVPPKPTHPWNTPVPHRNLSCPLNIIENACDGGSLVQNKPPLRTAEEHDDVTNFLSIFMPSTDVDKRRRADTVQSPVPYYGFKLPPYISEQDDQYNYPAEKESQTTEPDVQNVVQKRIPPRPCESPFISNSHTSAEVKNFVEAVESIRSQKQYAFNSSELGDKSDLTLDESFASRSSLDVRQNRNDGWVYNEVYGNLVSNPSGSNRCSLTGVTKVCNAPLWKTKTGARNVSHIAPLPVTTPQLDGEAPSHWKNPTRWTIPQIEVRIIAHLEDSKKRSTIYDEPRLSKENVNGNSILEIESNPPITPKVSAAPRLRLTCDPNSTLVSELIMEALANDLIPSRSNLNANEFQLRLHGRAELLHPDARLCDCSQVQLCHRLDRPLRLILEPKRLTDSCSCLEPDTQDAFSPQIPTDSSHRLPSIEEVSISYGIFQNAVDKVRASLTKNNALVDVETWLNELQCVNTSLEQSVKAVFAAVCHGIAFTDVLNALVSVQVCIMECVKELGLDNQTTNLKNCTTEGWFASFRRHRMGSVSSPLSISPGRSCSMTNKRALKCRIPECMQNKLSRALIRLELALLRQIKVFLDWRQVGLRINPALLIRLEREATDHSRSQIRQSERPQGVILYPESADTPHIKATLDSLQQGEEEKEVKSSAECVDPFVVGLIAIHRAPRNSQISPFSPGPNSSQSTSPSTGKPTNPRYSSDFHFCVRLSLTYAGRPLGKIYPHDSAGYGPEISGPGLSTSERDTFISDPGRYQTIQTGFPKVLLFDQWFKFPGFSIDQLPRETLLALSLFSCKKYSSENVEVDGVLVGWVNIPLFDPEGRLIQNNVVAGLWPPSEVMHPYRPTWTQSNHSIDCPVVQLCFPEYQFQIQYPVIETDPNYAKSLPTHFSALNAEAKDSVLNAERALFLKVLSPELTEASISQCLTSYSAAASASRRHSRQRKSSTMTIPPLRLGALNNINCPTVVTITSSQAVNSQSQNASGQAVTDLDRISCTLPSPPPIAVEVLWNLRPCLRDMPTATVALLSSVLVTWPQEACNNSTRNSTWSWTRLLRDIYSLLSSCTSPTPGLALRLLAPDVPDQGIRHWAVRSLALLPPDILLFYLPQALEAINHDTYLDYSGLASLLLYRAATSMRFANAMYWEITSAVNQSVASSPTGPPSTVPINWRFRRFLLLKAALSWLSGRRLRLAWRRQEEVMNQLFSTAVSVKEAKPTPGTREEILYRHLRSLMNWLSEDSRRSWLPDLQTPSSNVAKPQEPKPVTLIEFEENQPKNERVTSPTPSSCSTARTNLSYVSLSYYDVGLRMPYNPGLLTQRIDVSACTYFTSFTCPLRLVFHALDTRSEPIMVMFKAGDDLRLDGLISQMTFLMDRIWLDNGMDLRMINFRIVPTGDHKGLVELVSECCTLRQIQQQGGGLTGPFKESVITTWLQSQNTTELDYKRALDNFLRSLAGCCVTTYMLGVGDRHNDNIMIRYSGHLFHVDFSKVFGNVQTFAGIKRDRVPFVLTQDMLHVLQTYSREISDDNLLGPAGSPNNPNPRYPNVHPEGVQIFIDYCCEAYNLIRHHSYAFLAILELGLSMNIPGVNLDSVRYVMRALRLDLNDQQASQHFTELIRKSLQSKIPALNFFVHGLAQAKQGGYSNGTGMASPTGSLASHASSSRLERMDLNRAFDTSTTTPGLPCRPGHLASGQSLSFSPKSFSFSADEKINAVVVEVAVKKKCSDKHTDHYFPMSVWWQNCRVPTRIYRRISDLNELCALLLNAFPGLPALLTITHTLNTVNSNPPASVKTQNAVQTLIDTILEEDESVSKSDLVCTFFHSVLFDEKFAAEDSAHLMASGAQASFWTPTPSADLGILSDDKTTVAELTAPLLTLEVANVLYSDSAHETMTSRTTAPEGVPALQIQLSLSENSQRLDMLVKHGRSLSIPGSTEPPDVYVKVYLLSSRRRKSTKRKTGIVRHSNSPSFNASFSYELCQQDVLAGFLEVSAWHAVNLGENVSLGQAYIQLRTLRPGQCVTKWYTLSADWITA</sequence>
<evidence type="ECO:0000313" key="11">
    <source>
        <dbReference type="EMBL" id="CAL5138020.1"/>
    </source>
</evidence>
<dbReference type="EMBL" id="CAXLJL010000467">
    <property type="protein sequence ID" value="CAL5138020.1"/>
    <property type="molecule type" value="Genomic_DNA"/>
</dbReference>
<dbReference type="Pfam" id="PF00168">
    <property type="entry name" value="C2"/>
    <property type="match status" value="1"/>
</dbReference>
<dbReference type="InterPro" id="IPR000403">
    <property type="entry name" value="PI3/4_kinase_cat_dom"/>
</dbReference>
<evidence type="ECO:0000256" key="3">
    <source>
        <dbReference type="PROSITE-ProRule" id="PRU00880"/>
    </source>
</evidence>
<dbReference type="GO" id="GO:0035091">
    <property type="term" value="F:phosphatidylinositol binding"/>
    <property type="evidence" value="ECO:0007669"/>
    <property type="project" value="InterPro"/>
</dbReference>
<dbReference type="InterPro" id="IPR011009">
    <property type="entry name" value="Kinase-like_dom_sf"/>
</dbReference>
<evidence type="ECO:0000313" key="12">
    <source>
        <dbReference type="Proteomes" id="UP001497525"/>
    </source>
</evidence>
<dbReference type="PROSITE" id="PS51545">
    <property type="entry name" value="PIK_HELICAL"/>
    <property type="match status" value="1"/>
</dbReference>
<dbReference type="SMART" id="SM00146">
    <property type="entry name" value="PI3Kc"/>
    <property type="match status" value="1"/>
</dbReference>
<dbReference type="InterPro" id="IPR000341">
    <property type="entry name" value="PI3K_Ras-bd_dom"/>
</dbReference>
<feature type="domain" description="PIK helical" evidence="8">
    <location>
        <begin position="1042"/>
        <end position="1230"/>
    </location>
</feature>
<dbReference type="InterPro" id="IPR007110">
    <property type="entry name" value="Ig-like_dom"/>
</dbReference>
<evidence type="ECO:0000259" key="6">
    <source>
        <dbReference type="PROSITE" id="PS50290"/>
    </source>
</evidence>
<dbReference type="Proteomes" id="UP001497525">
    <property type="component" value="Unassembled WGS sequence"/>
</dbReference>
<dbReference type="SMART" id="SM00239">
    <property type="entry name" value="C2"/>
    <property type="match status" value="1"/>
</dbReference>
<gene>
    <name evidence="11" type="ORF">CDAUBV1_LOCUS12538</name>
</gene>
<proteinExistence type="inferred from homology"/>
<dbReference type="Gene3D" id="3.30.1010.10">
    <property type="entry name" value="Phosphatidylinositol 3-kinase Catalytic Subunit, Chain A, domain 4"/>
    <property type="match status" value="1"/>
</dbReference>
<evidence type="ECO:0000259" key="7">
    <source>
        <dbReference type="PROSITE" id="PS50835"/>
    </source>
</evidence>
<dbReference type="Gene3D" id="1.10.1070.11">
    <property type="entry name" value="Phosphatidylinositol 3-/4-kinase, catalytic domain"/>
    <property type="match status" value="1"/>
</dbReference>
<name>A0AAV2TL97_CALDB</name>
<accession>A0AAV2TL97</accession>
<dbReference type="InterPro" id="IPR018936">
    <property type="entry name" value="PI3/4_kinase_CS"/>
</dbReference>
<dbReference type="GO" id="GO:0035005">
    <property type="term" value="F:1-phosphatidylinositol-4-phosphate 3-kinase activity"/>
    <property type="evidence" value="ECO:0007669"/>
    <property type="project" value="TreeGrafter"/>
</dbReference>
<dbReference type="Gene3D" id="3.30.1520.10">
    <property type="entry name" value="Phox-like domain"/>
    <property type="match status" value="1"/>
</dbReference>
<evidence type="ECO:0000259" key="5">
    <source>
        <dbReference type="PROSITE" id="PS50004"/>
    </source>
</evidence>
<dbReference type="InterPro" id="IPR016024">
    <property type="entry name" value="ARM-type_fold"/>
</dbReference>
<dbReference type="PANTHER" id="PTHR10048:SF14">
    <property type="entry name" value="LD28067P"/>
    <property type="match status" value="1"/>
</dbReference>
<reference evidence="11" key="1">
    <citation type="submission" date="2024-06" db="EMBL/GenBank/DDBJ databases">
        <authorList>
            <person name="Liu X."/>
            <person name="Lenzi L."/>
            <person name="Haldenby T S."/>
            <person name="Uol C."/>
        </authorList>
    </citation>
    <scope>NUCLEOTIDE SEQUENCE</scope>
</reference>
<evidence type="ECO:0000256" key="1">
    <source>
        <dbReference type="ARBA" id="ARBA00022679"/>
    </source>
</evidence>
<dbReference type="SUPFAM" id="SSF64268">
    <property type="entry name" value="PX domain"/>
    <property type="match status" value="1"/>
</dbReference>
<dbReference type="GO" id="GO:0005942">
    <property type="term" value="C:phosphatidylinositol 3-kinase complex"/>
    <property type="evidence" value="ECO:0007669"/>
    <property type="project" value="TreeGrafter"/>
</dbReference>
<feature type="domain" description="PI3K/PI4K catalytic" evidence="6">
    <location>
        <begin position="1380"/>
        <end position="1682"/>
    </location>
</feature>
<organism evidence="11 12">
    <name type="scientific">Calicophoron daubneyi</name>
    <name type="common">Rumen fluke</name>
    <name type="synonym">Paramphistomum daubneyi</name>
    <dbReference type="NCBI Taxonomy" id="300641"/>
    <lineage>
        <taxon>Eukaryota</taxon>
        <taxon>Metazoa</taxon>
        <taxon>Spiralia</taxon>
        <taxon>Lophotrochozoa</taxon>
        <taxon>Platyhelminthes</taxon>
        <taxon>Trematoda</taxon>
        <taxon>Digenea</taxon>
        <taxon>Plagiorchiida</taxon>
        <taxon>Pronocephalata</taxon>
        <taxon>Paramphistomoidea</taxon>
        <taxon>Paramphistomidae</taxon>
        <taxon>Calicophoron</taxon>
    </lineage>
</organism>
<dbReference type="PROSITE" id="PS00916">
    <property type="entry name" value="PI3_4_KINASE_2"/>
    <property type="match status" value="1"/>
</dbReference>
<dbReference type="GO" id="GO:0005886">
    <property type="term" value="C:plasma membrane"/>
    <property type="evidence" value="ECO:0007669"/>
    <property type="project" value="TreeGrafter"/>
</dbReference>
<dbReference type="InterPro" id="IPR036940">
    <property type="entry name" value="PI3/4_kinase_cat_sf"/>
</dbReference>
<dbReference type="InterPro" id="IPR035892">
    <property type="entry name" value="C2_domain_sf"/>
</dbReference>
<feature type="domain" description="C2" evidence="5">
    <location>
        <begin position="1954"/>
        <end position="2078"/>
    </location>
</feature>
<dbReference type="InterPro" id="IPR000008">
    <property type="entry name" value="C2_dom"/>
</dbReference>
<dbReference type="InterPro" id="IPR015433">
    <property type="entry name" value="PI3/4_kinase"/>
</dbReference>
<dbReference type="PROSITE" id="PS51547">
    <property type="entry name" value="C2_PI3K"/>
    <property type="match status" value="1"/>
</dbReference>
<dbReference type="PANTHER" id="PTHR10048">
    <property type="entry name" value="PHOSPHATIDYLINOSITOL KINASE"/>
    <property type="match status" value="1"/>
</dbReference>
<evidence type="ECO:0000259" key="10">
    <source>
        <dbReference type="PROSITE" id="PS51547"/>
    </source>
</evidence>
<dbReference type="PROSITE" id="PS50290">
    <property type="entry name" value="PI3_4_KINASE_3"/>
    <property type="match status" value="1"/>
</dbReference>
<feature type="domain" description="C2 PI3K-type" evidence="10">
    <location>
        <begin position="749"/>
        <end position="933"/>
    </location>
</feature>
<dbReference type="GO" id="GO:0016303">
    <property type="term" value="F:1-phosphatidylinositol-3-kinase activity"/>
    <property type="evidence" value="ECO:0007669"/>
    <property type="project" value="TreeGrafter"/>
</dbReference>
<dbReference type="InterPro" id="IPR002420">
    <property type="entry name" value="PI3K-type_C2_dom"/>
</dbReference>
<feature type="domain" description="PI3K-RBD" evidence="9">
    <location>
        <begin position="356"/>
        <end position="453"/>
    </location>
</feature>
<dbReference type="Pfam" id="PF00794">
    <property type="entry name" value="PI3K_rbd"/>
    <property type="match status" value="1"/>
</dbReference>
<dbReference type="PROSITE" id="PS50835">
    <property type="entry name" value="IG_LIKE"/>
    <property type="match status" value="1"/>
</dbReference>
<dbReference type="GO" id="GO:0005737">
    <property type="term" value="C:cytoplasm"/>
    <property type="evidence" value="ECO:0007669"/>
    <property type="project" value="TreeGrafter"/>
</dbReference>
<evidence type="ECO:0000256" key="4">
    <source>
        <dbReference type="SAM" id="MobiDB-lite"/>
    </source>
</evidence>
<dbReference type="Pfam" id="PF00613">
    <property type="entry name" value="PI3Ka"/>
    <property type="match status" value="1"/>
</dbReference>
<dbReference type="Gene3D" id="1.25.40.70">
    <property type="entry name" value="Phosphatidylinositol 3-kinase, accessory domain (PIK)"/>
    <property type="match status" value="1"/>
</dbReference>
<evidence type="ECO:0000256" key="2">
    <source>
        <dbReference type="ARBA" id="ARBA00022777"/>
    </source>
</evidence>
<dbReference type="InterPro" id="IPR036871">
    <property type="entry name" value="PX_dom_sf"/>
</dbReference>
<dbReference type="GO" id="GO:0043491">
    <property type="term" value="P:phosphatidylinositol 3-kinase/protein kinase B signal transduction"/>
    <property type="evidence" value="ECO:0007669"/>
    <property type="project" value="TreeGrafter"/>
</dbReference>
<dbReference type="PROSITE" id="PS50004">
    <property type="entry name" value="C2"/>
    <property type="match status" value="1"/>
</dbReference>